<evidence type="ECO:0000256" key="3">
    <source>
        <dbReference type="ARBA" id="ARBA00022670"/>
    </source>
</evidence>
<keyword evidence="6" id="KW-0788">Thiol protease</keyword>
<feature type="region of interest" description="Disordered" evidence="7">
    <location>
        <begin position="1306"/>
        <end position="1344"/>
    </location>
</feature>
<comment type="catalytic activity">
    <reaction evidence="1">
        <text>Thiol-dependent hydrolysis of ester, thioester, amide, peptide and isopeptide bonds formed by the C-terminal Gly of ubiquitin (a 76-residue protein attached to proteins as an intracellular targeting signal).</text>
        <dbReference type="EC" id="3.4.19.12"/>
    </reaction>
</comment>
<evidence type="ECO:0000256" key="6">
    <source>
        <dbReference type="ARBA" id="ARBA00022807"/>
    </source>
</evidence>
<feature type="compositionally biased region" description="Basic and acidic residues" evidence="7">
    <location>
        <begin position="1319"/>
        <end position="1344"/>
    </location>
</feature>
<keyword evidence="3" id="KW-0645">Protease</keyword>
<dbReference type="EMBL" id="CAMXCT020000568">
    <property type="protein sequence ID" value="CAL1133950.1"/>
    <property type="molecule type" value="Genomic_DNA"/>
</dbReference>
<protein>
    <recommendedName>
        <fullName evidence="2">ubiquitinyl hydrolase 1</fullName>
        <ecNumber evidence="2">3.4.19.12</ecNumber>
    </recommendedName>
</protein>
<proteinExistence type="predicted"/>
<dbReference type="GO" id="GO:0071947">
    <property type="term" value="P:protein deubiquitination involved in ubiquitin-dependent protein catabolic process"/>
    <property type="evidence" value="ECO:0007669"/>
    <property type="project" value="TreeGrafter"/>
</dbReference>
<evidence type="ECO:0000313" key="10">
    <source>
        <dbReference type="Proteomes" id="UP001152797"/>
    </source>
</evidence>
<dbReference type="OrthoDB" id="410331at2759"/>
<evidence type="ECO:0000256" key="1">
    <source>
        <dbReference type="ARBA" id="ARBA00000707"/>
    </source>
</evidence>
<keyword evidence="4" id="KW-0833">Ubl conjugation pathway</keyword>
<gene>
    <name evidence="8" type="ORF">C1SCF055_LOCUS8439</name>
</gene>
<evidence type="ECO:0000256" key="7">
    <source>
        <dbReference type="SAM" id="MobiDB-lite"/>
    </source>
</evidence>
<evidence type="ECO:0000313" key="8">
    <source>
        <dbReference type="EMBL" id="CAI3980575.1"/>
    </source>
</evidence>
<dbReference type="InterPro" id="IPR051346">
    <property type="entry name" value="OTU_Deubiquitinase"/>
</dbReference>
<evidence type="ECO:0000256" key="4">
    <source>
        <dbReference type="ARBA" id="ARBA00022786"/>
    </source>
</evidence>
<reference evidence="8" key="1">
    <citation type="submission" date="2022-10" db="EMBL/GenBank/DDBJ databases">
        <authorList>
            <person name="Chen Y."/>
            <person name="Dougan E. K."/>
            <person name="Chan C."/>
            <person name="Rhodes N."/>
            <person name="Thang M."/>
        </authorList>
    </citation>
    <scope>NUCLEOTIDE SEQUENCE</scope>
</reference>
<keyword evidence="10" id="KW-1185">Reference proteome</keyword>
<dbReference type="EMBL" id="CAMXCT010000568">
    <property type="protein sequence ID" value="CAI3980575.1"/>
    <property type="molecule type" value="Genomic_DNA"/>
</dbReference>
<dbReference type="Proteomes" id="UP001152797">
    <property type="component" value="Unassembled WGS sequence"/>
</dbReference>
<reference evidence="9 10" key="2">
    <citation type="submission" date="2024-05" db="EMBL/GenBank/DDBJ databases">
        <authorList>
            <person name="Chen Y."/>
            <person name="Shah S."/>
            <person name="Dougan E. K."/>
            <person name="Thang M."/>
            <person name="Chan C."/>
        </authorList>
    </citation>
    <scope>NUCLEOTIDE SEQUENCE [LARGE SCALE GENOMIC DNA]</scope>
</reference>
<organism evidence="8">
    <name type="scientific">Cladocopium goreaui</name>
    <dbReference type="NCBI Taxonomy" id="2562237"/>
    <lineage>
        <taxon>Eukaryota</taxon>
        <taxon>Sar</taxon>
        <taxon>Alveolata</taxon>
        <taxon>Dinophyceae</taxon>
        <taxon>Suessiales</taxon>
        <taxon>Symbiodiniaceae</taxon>
        <taxon>Cladocopium</taxon>
    </lineage>
</organism>
<dbReference type="GO" id="GO:0004843">
    <property type="term" value="F:cysteine-type deubiquitinase activity"/>
    <property type="evidence" value="ECO:0007669"/>
    <property type="project" value="UniProtKB-EC"/>
</dbReference>
<evidence type="ECO:0000256" key="5">
    <source>
        <dbReference type="ARBA" id="ARBA00022801"/>
    </source>
</evidence>
<evidence type="ECO:0000256" key="2">
    <source>
        <dbReference type="ARBA" id="ARBA00012759"/>
    </source>
</evidence>
<dbReference type="PANTHER" id="PTHR13367">
    <property type="entry name" value="UBIQUITIN THIOESTERASE"/>
    <property type="match status" value="1"/>
</dbReference>
<sequence>MTPKVKFRPIVLENLSRKKALDDAWWALLIATNLPDVNEQKTNPQLTYDFFLPFMAGQTLEQLREASEKRSDDDDPALDWRTPVYGRSRNNFHRCLLDALHYILRRSGLSKVRTKVVKFCLRTSLLKLASNDVKAVLELSGSDRTLVRMLCKQLAFTAAKLSKAGYLGLDGLRQVRQTVDEVEIKLLQKTSSEGTSEKPPLLDLSTGEGGSHVAMGKARCAAAPDAATGIFPLFERLLREELEGKEGMNDAVAALKATDLLLAQLDNLSSSLRFAHFLKIALVQHVFTRLLPVPLGPLSRLRGGDTVWGGAATPEQQVDTALVVKRIAQHFAMSCGATAGHRGFDGTRVIVLGAMVTLMDRLLRQELMTTTSRAVAGRMDDERDNEETRFLVSWEVFAKQSETFLLFSPDLNVARARTLAYFQEVEQEAREQGAKIKHIFQWERDGWVMEYPDQGAEALCGKMAKSLYKRRTSLIDTYIDSYFPEFAAFRDVCMWWKFYLCTDPIVFRFQPLEFSDGHLQWAIDVHPRWQKRCYIVKSFGQGNQARMLFQKLEKPAMKEHRFQSEALPSNLAGQSIWSEDDVLHVHTMPSFGDRLGQADSELLLSYLTVPYLRLPLCLGYFSTEDRVHALSQSQLRDVLQAVVFEPGRFLPSRLYGQVPQLVPAEDPELLGTAFGLLTNELARSPEATIDAVLQLLEQALLLDTQDPHASTTAIIFSVLRLCCRVQNTMAFLLSVSRAEHPSCSTEGLNEGGRPVLSEQTLRQLQAAWPRMRNALQAVEAGGRSALMMLQRWLGLVRTDFGEKVAEEQEKQALKKGEEEDEAPDFVISGAGEERANGEYICEYRSEASSFYGKKGDDSVFIDSFCGQWIIYARYQGVLYEGSGSASNPPKIWKARSGKEPMPVLESVVDRETQLACQIHGHRVLLLRNLRAEDLNTELVEQLLCSFVFLTSRHTWNEDTLGMPEPELFEVIFEKRLELIAWLEQAPYEDACHVLNAVLRTATGIEPGPPAWAIWPEASNRGRYVAISQKLTSVDGRLPMAGTFGDTMPAAEVNLQSLVFRVEGQQMQALDERAAQDPDVLHIFGASAKTLQCVSLGDFEHRQDRKVVGTDYVISMWDGEQGGLPEIGLCDRIYDPDDLAAEEQWIADFFEPIRKKYFTKLGMPPADVQFYLPEQTVPEDAHMVLLAGGHPKKSSTIWKEVVIYKDFGCCQVFGIEACGRRKYRILEMSTDARFCHWEMQPESSILPYNEMMVNTRPREPWPVWGRHLAVAFGGRDLDNCEDDYRDYLRGLQPPPFGPSVVIQRPVQSVRGKPTATAEETEARVKATAEGKTKDARKPPVKKGAWDRPECQDLEEYIPAYLLRGLIPAALLASHDFWQDTGESCRLTGYGTSEVSVELLPRATIIGVGLEGAFNSTDEPAACARITMDLAGANGDLEPHLLLNLISAPKGTPLHSMARWASRLDDLSHVLAWGRCADADTSKQTWACAPLRILQFPRLGLTFFVKDEGGVKRLVSADFGNLSVLLAPVPEQVAKLLTGIPHAVILCDEMQSLHVLVPQYMPLRPNIKGRPFTTEIVFERLGKWGRNWTSKAKVTYFKYEVHVSKGFLIAPSFSSAMYLLLLRFLARDYEGVSSLVHAVGTDAELNEEEAQILKVLGLVEDAHPDALACRCLVTLAVLRSGCPLPWDFRQEFAWYVSKISHISARSRLSLDQEAELLNECERLSSKFRVTEAQTKKLKGRERGVILDLLLDPERAKAAAASEMQKLQDLKNDIFSAMRAEGLSCNEAEMRRLVSTINQRAHTLPDWMSNGLSNRQELLKARGCLK</sequence>
<name>A0A9P1BXW7_9DINO</name>
<feature type="non-terminal residue" evidence="8">
    <location>
        <position position="1"/>
    </location>
</feature>
<dbReference type="EMBL" id="CAMXCT030000568">
    <property type="protein sequence ID" value="CAL4767887.1"/>
    <property type="molecule type" value="Genomic_DNA"/>
</dbReference>
<dbReference type="GO" id="GO:0005634">
    <property type="term" value="C:nucleus"/>
    <property type="evidence" value="ECO:0007669"/>
    <property type="project" value="TreeGrafter"/>
</dbReference>
<evidence type="ECO:0000313" key="9">
    <source>
        <dbReference type="EMBL" id="CAL4767887.1"/>
    </source>
</evidence>
<comment type="caution">
    <text evidence="8">The sequence shown here is derived from an EMBL/GenBank/DDBJ whole genome shotgun (WGS) entry which is preliminary data.</text>
</comment>
<keyword evidence="5" id="KW-0378">Hydrolase</keyword>
<accession>A0A9P1BXW7</accession>
<dbReference type="EC" id="3.4.19.12" evidence="2"/>
<dbReference type="GO" id="GO:0070530">
    <property type="term" value="F:K63-linked polyubiquitin modification-dependent protein binding"/>
    <property type="evidence" value="ECO:0007669"/>
    <property type="project" value="TreeGrafter"/>
</dbReference>
<dbReference type="PANTHER" id="PTHR13367:SF28">
    <property type="entry name" value="UBIQUITIN THIOESTERASE ZRANB1"/>
    <property type="match status" value="1"/>
</dbReference>
<dbReference type="GO" id="GO:0005737">
    <property type="term" value="C:cytoplasm"/>
    <property type="evidence" value="ECO:0007669"/>
    <property type="project" value="TreeGrafter"/>
</dbReference>